<dbReference type="EMBL" id="CP010836">
    <property type="protein sequence ID" value="AJP74299.1"/>
    <property type="molecule type" value="Genomic_DNA"/>
</dbReference>
<evidence type="ECO:0000256" key="1">
    <source>
        <dbReference type="SAM" id="Phobius"/>
    </source>
</evidence>
<keyword evidence="3" id="KW-1185">Reference proteome</keyword>
<proteinExistence type="predicted"/>
<keyword evidence="1" id="KW-0812">Transmembrane</keyword>
<evidence type="ECO:0000313" key="3">
    <source>
        <dbReference type="Proteomes" id="UP000032300"/>
    </source>
</evidence>
<keyword evidence="1" id="KW-1133">Transmembrane helix</keyword>
<accession>A0A7U5CV12</accession>
<dbReference type="AlphaFoldDB" id="A0A7U5CV12"/>
<feature type="transmembrane region" description="Helical" evidence="1">
    <location>
        <begin position="20"/>
        <end position="42"/>
    </location>
</feature>
<reference evidence="2 3" key="2">
    <citation type="submission" date="2015-02" db="EMBL/GenBank/DDBJ databases">
        <title>The complete genome of Sphingomonas hengshuiensis sp. WHSC-8 isolated from soil of Hengshui Lake.</title>
        <authorList>
            <person name="Wei S."/>
            <person name="Guo J."/>
            <person name="Su C."/>
            <person name="Wu R."/>
            <person name="Zhang Z."/>
            <person name="Liang K."/>
            <person name="Li H."/>
            <person name="Wang T."/>
            <person name="Liu H."/>
            <person name="Zhang C."/>
            <person name="Li Z."/>
            <person name="Wang Q."/>
            <person name="Meng J."/>
        </authorList>
    </citation>
    <scope>NUCLEOTIDE SEQUENCE [LARGE SCALE GENOMIC DNA]</scope>
    <source>
        <strain evidence="2 3">WHSC-8</strain>
    </source>
</reference>
<evidence type="ECO:0000313" key="2">
    <source>
        <dbReference type="EMBL" id="AJP74299.1"/>
    </source>
</evidence>
<feature type="transmembrane region" description="Helical" evidence="1">
    <location>
        <begin position="76"/>
        <end position="97"/>
    </location>
</feature>
<feature type="transmembrane region" description="Helical" evidence="1">
    <location>
        <begin position="48"/>
        <end position="69"/>
    </location>
</feature>
<dbReference type="KEGG" id="sphi:TS85_05750"/>
<sequence length="99" mass="10340">MSKRARNRWSVVARSLAGTLGAYGVTSLFTAALSLVLARIGVDRVEAVTAATLLSFAVFAPIAMAVFHARSAARAWTWLIIVSVPLGFAVLALLPGAEG</sequence>
<gene>
    <name evidence="2" type="ORF">TS85_05750</name>
</gene>
<dbReference type="Proteomes" id="UP000032300">
    <property type="component" value="Chromosome"/>
</dbReference>
<keyword evidence="1" id="KW-0472">Membrane</keyword>
<name>A0A7U5CV12_9SPHN</name>
<dbReference type="OrthoDB" id="7572135at2"/>
<reference evidence="2 3" key="1">
    <citation type="journal article" date="2015" name="Int. J. Syst. Evol. Microbiol.">
        <title>Sphingomonas hengshuiensis sp. nov., isolated from lake wetland.</title>
        <authorList>
            <person name="Wei S."/>
            <person name="Wang T."/>
            <person name="Liu H."/>
            <person name="Zhang C."/>
            <person name="Guo J."/>
            <person name="Wang Q."/>
            <person name="Liang K."/>
            <person name="Zhang Z."/>
        </authorList>
    </citation>
    <scope>NUCLEOTIDE SEQUENCE [LARGE SCALE GENOMIC DNA]</scope>
    <source>
        <strain evidence="2 3">WHSC-8</strain>
    </source>
</reference>
<organism evidence="2 3">
    <name type="scientific">Sphingomonas hengshuiensis</name>
    <dbReference type="NCBI Taxonomy" id="1609977"/>
    <lineage>
        <taxon>Bacteria</taxon>
        <taxon>Pseudomonadati</taxon>
        <taxon>Pseudomonadota</taxon>
        <taxon>Alphaproteobacteria</taxon>
        <taxon>Sphingomonadales</taxon>
        <taxon>Sphingomonadaceae</taxon>
        <taxon>Sphingomonas</taxon>
    </lineage>
</organism>
<protein>
    <submittedName>
        <fullName evidence="2">Membrane protein</fullName>
    </submittedName>
</protein>